<dbReference type="AlphaFoldDB" id="A0A3Q0FTB1"/>
<dbReference type="STRING" id="38654.A0A3Q0FTB1"/>
<accession>A0A3Q0FTB1</accession>
<proteinExistence type="predicted"/>
<dbReference type="Proteomes" id="UP000189705">
    <property type="component" value="Unplaced"/>
</dbReference>
<dbReference type="KEGG" id="asn:112548580"/>
<dbReference type="InParanoid" id="A0A3Q0FTB1"/>
<sequence length="179" mass="19253">MEQAPRQRHASPAVATLESMELAPKRRSCARKCLSAPNVFALVGKKATDDANLTASELPWLGTSILLYLMDPAATCAALRDGRWTGQVRAFFSAFSSGNPTAGPVPEKVAELLRGVQRNYRPEDTHEPCVDASRILEESAKLSAQVVRNMAGRVLAVAVLPGLHLPALRQWVGEPNIGG</sequence>
<dbReference type="RefSeq" id="XP_025050569.1">
    <property type="nucleotide sequence ID" value="XM_025194784.1"/>
</dbReference>
<protein>
    <submittedName>
        <fullName evidence="3">Zinc transporter ZIP4-like</fullName>
    </submittedName>
</protein>
<evidence type="ECO:0000313" key="2">
    <source>
        <dbReference type="Proteomes" id="UP000189705"/>
    </source>
</evidence>
<feature type="domain" description="Zinc transporter ZIP4 N-terminal" evidence="1">
    <location>
        <begin position="28"/>
        <end position="156"/>
    </location>
</feature>
<name>A0A3Q0FTB1_ALLSI</name>
<keyword evidence="2" id="KW-1185">Reference proteome</keyword>
<dbReference type="InterPro" id="IPR041137">
    <property type="entry name" value="ZIP4_N"/>
</dbReference>
<dbReference type="Pfam" id="PF18292">
    <property type="entry name" value="ZIP4_domain"/>
    <property type="match status" value="1"/>
</dbReference>
<reference evidence="3" key="1">
    <citation type="submission" date="2025-08" db="UniProtKB">
        <authorList>
            <consortium name="RefSeq"/>
        </authorList>
    </citation>
    <scope>IDENTIFICATION</scope>
</reference>
<evidence type="ECO:0000313" key="3">
    <source>
        <dbReference type="RefSeq" id="XP_025050569.1"/>
    </source>
</evidence>
<gene>
    <name evidence="3" type="primary">LOC112548580</name>
</gene>
<organism evidence="2 3">
    <name type="scientific">Alligator sinensis</name>
    <name type="common">Chinese alligator</name>
    <dbReference type="NCBI Taxonomy" id="38654"/>
    <lineage>
        <taxon>Eukaryota</taxon>
        <taxon>Metazoa</taxon>
        <taxon>Chordata</taxon>
        <taxon>Craniata</taxon>
        <taxon>Vertebrata</taxon>
        <taxon>Euteleostomi</taxon>
        <taxon>Archelosauria</taxon>
        <taxon>Archosauria</taxon>
        <taxon>Crocodylia</taxon>
        <taxon>Alligatoridae</taxon>
        <taxon>Alligatorinae</taxon>
        <taxon>Alligator</taxon>
    </lineage>
</organism>
<evidence type="ECO:0000259" key="1">
    <source>
        <dbReference type="Pfam" id="PF18292"/>
    </source>
</evidence>
<dbReference type="GeneID" id="112548580"/>